<dbReference type="Proteomes" id="UP001174208">
    <property type="component" value="Unassembled WGS sequence"/>
</dbReference>
<dbReference type="Gene3D" id="3.30.70.1060">
    <property type="entry name" value="Dimeric alpha+beta barrel"/>
    <property type="match status" value="1"/>
</dbReference>
<name>A0ABT8KET7_9MICO</name>
<keyword evidence="4" id="KW-1185">Reference proteome</keyword>
<dbReference type="Pfam" id="PF03795">
    <property type="entry name" value="YCII"/>
    <property type="match status" value="1"/>
</dbReference>
<reference evidence="3" key="1">
    <citation type="submission" date="2023-06" db="EMBL/GenBank/DDBJ databases">
        <title>MT1 and MT2 Draft Genomes of Novel Species.</title>
        <authorList>
            <person name="Venkateswaran K."/>
        </authorList>
    </citation>
    <scope>NUCLEOTIDE SEQUENCE</scope>
    <source>
        <strain evidence="3">F6_8S_P_1B</strain>
    </source>
</reference>
<comment type="similarity">
    <text evidence="1">Belongs to the YciI family.</text>
</comment>
<dbReference type="RefSeq" id="WP_301208493.1">
    <property type="nucleotide sequence ID" value="NZ_JAROCF010000001.1"/>
</dbReference>
<feature type="domain" description="YCII-related" evidence="2">
    <location>
        <begin position="1"/>
        <end position="90"/>
    </location>
</feature>
<evidence type="ECO:0000259" key="2">
    <source>
        <dbReference type="Pfam" id="PF03795"/>
    </source>
</evidence>
<proteinExistence type="inferred from homology"/>
<evidence type="ECO:0000256" key="1">
    <source>
        <dbReference type="ARBA" id="ARBA00007689"/>
    </source>
</evidence>
<comment type="caution">
    <text evidence="3">The sequence shown here is derived from an EMBL/GenBank/DDBJ whole genome shotgun (WGS) entry which is preliminary data.</text>
</comment>
<dbReference type="EMBL" id="JAROCF010000001">
    <property type="protein sequence ID" value="MDN4615316.1"/>
    <property type="molecule type" value="Genomic_DNA"/>
</dbReference>
<dbReference type="PANTHER" id="PTHR35174">
    <property type="entry name" value="BLL7171 PROTEIN-RELATED"/>
    <property type="match status" value="1"/>
</dbReference>
<dbReference type="InterPro" id="IPR011008">
    <property type="entry name" value="Dimeric_a/b-barrel"/>
</dbReference>
<dbReference type="SUPFAM" id="SSF54909">
    <property type="entry name" value="Dimeric alpha+beta barrel"/>
    <property type="match status" value="1"/>
</dbReference>
<organism evidence="3 4">
    <name type="scientific">Leifsonia williamsii</name>
    <dbReference type="NCBI Taxonomy" id="3035919"/>
    <lineage>
        <taxon>Bacteria</taxon>
        <taxon>Bacillati</taxon>
        <taxon>Actinomycetota</taxon>
        <taxon>Actinomycetes</taxon>
        <taxon>Micrococcales</taxon>
        <taxon>Microbacteriaceae</taxon>
        <taxon>Leifsonia</taxon>
    </lineage>
</organism>
<gene>
    <name evidence="3" type="ORF">P5G50_12750</name>
</gene>
<dbReference type="PANTHER" id="PTHR35174:SF3">
    <property type="entry name" value="BLL7171 PROTEIN"/>
    <property type="match status" value="1"/>
</dbReference>
<dbReference type="InterPro" id="IPR005545">
    <property type="entry name" value="YCII"/>
</dbReference>
<evidence type="ECO:0000313" key="3">
    <source>
        <dbReference type="EMBL" id="MDN4615316.1"/>
    </source>
</evidence>
<evidence type="ECO:0000313" key="4">
    <source>
        <dbReference type="Proteomes" id="UP001174208"/>
    </source>
</evidence>
<sequence length="114" mass="12436">MQYLVNVIDNRSESGTEEEAVAIDAFNDRLRAGGHWVFAAGLADPSVSTVIDNRGDAPLITDGPFVETKEWAAGFWIIEAPDLDVALRLMVDGSKACNRRLEVRPLLAEPAPRS</sequence>
<accession>A0ABT8KET7</accession>
<protein>
    <submittedName>
        <fullName evidence="3">YciI family protein</fullName>
    </submittedName>
</protein>